<dbReference type="OrthoDB" id="2016287at2759"/>
<evidence type="ECO:0000256" key="1">
    <source>
        <dbReference type="SAM" id="MobiDB-lite"/>
    </source>
</evidence>
<feature type="compositionally biased region" description="Low complexity" evidence="1">
    <location>
        <begin position="43"/>
        <end position="52"/>
    </location>
</feature>
<sequence length="395" mass="43451">MVIRGCSSFLRGLLISRAASRRHNPLFSALRPPVPLPPPTRFSSSSSSSSSRRSTKRSAAKKPMDSAAAGEPFYVVRKGDVIGIYKNLGECQAQVSNSVCDPSVTVFKGYSLRKDTEEYLAARGLKNALYAIDAADARDELFDDLVPCPFQQPDGGASSTLKRPHETVSATSLFVGLLSSAGLTVLQLSCILEFDGASKGNPGKAGAGAIIRRLDGSVIAQLREGLGIATNNAAEYRALILGLKYAAKKGFKYIHAQGDSKLVCNQVQDLWRARNDNMAGLCKKVKELKGAFELFQIRHVLRVGVSSDPVRFSFRRASSVVEHLPALHPYYVIHCLFFFSFCLFFGVVTYWHSSFLKDLMLTITCSQFSKYTRFEKKKGDVTWYYLYSPPPLLGT</sequence>
<dbReference type="GO" id="GO:0004523">
    <property type="term" value="F:RNA-DNA hybrid ribonuclease activity"/>
    <property type="evidence" value="ECO:0007669"/>
    <property type="project" value="InterPro"/>
</dbReference>
<dbReference type="InterPro" id="IPR011320">
    <property type="entry name" value="RNase_H1_N"/>
</dbReference>
<dbReference type="Gene3D" id="3.30.420.10">
    <property type="entry name" value="Ribonuclease H-like superfamily/Ribonuclease H"/>
    <property type="match status" value="1"/>
</dbReference>
<dbReference type="AlphaFoldDB" id="A0A835FFV8"/>
<dbReference type="PANTHER" id="PTHR46387">
    <property type="entry name" value="POLYNUCLEOTIDYL TRANSFERASE, RIBONUCLEASE H-LIKE SUPERFAMILY PROTEIN"/>
    <property type="match status" value="1"/>
</dbReference>
<comment type="caution">
    <text evidence="4">The sequence shown here is derived from an EMBL/GenBank/DDBJ whole genome shotgun (WGS) entry which is preliminary data.</text>
</comment>
<dbReference type="Proteomes" id="UP000636709">
    <property type="component" value="Unassembled WGS sequence"/>
</dbReference>
<gene>
    <name evidence="4" type="ORF">HU200_011836</name>
</gene>
<dbReference type="GO" id="GO:0003676">
    <property type="term" value="F:nucleic acid binding"/>
    <property type="evidence" value="ECO:0007669"/>
    <property type="project" value="InterPro"/>
</dbReference>
<dbReference type="EMBL" id="JACEFO010000910">
    <property type="protein sequence ID" value="KAF8753176.1"/>
    <property type="molecule type" value="Genomic_DNA"/>
</dbReference>
<dbReference type="Pfam" id="PF01693">
    <property type="entry name" value="Cauli_VI"/>
    <property type="match status" value="1"/>
</dbReference>
<dbReference type="InterPro" id="IPR002156">
    <property type="entry name" value="RNaseH_domain"/>
</dbReference>
<reference evidence="4" key="1">
    <citation type="submission" date="2020-07" db="EMBL/GenBank/DDBJ databases">
        <title>Genome sequence and genetic diversity analysis of an under-domesticated orphan crop, white fonio (Digitaria exilis).</title>
        <authorList>
            <person name="Bennetzen J.L."/>
            <person name="Chen S."/>
            <person name="Ma X."/>
            <person name="Wang X."/>
            <person name="Yssel A.E.J."/>
            <person name="Chaluvadi S.R."/>
            <person name="Johnson M."/>
            <person name="Gangashetty P."/>
            <person name="Hamidou F."/>
            <person name="Sanogo M.D."/>
            <person name="Zwaenepoel A."/>
            <person name="Wallace J."/>
            <person name="Van De Peer Y."/>
            <person name="Van Deynze A."/>
        </authorList>
    </citation>
    <scope>NUCLEOTIDE SEQUENCE</scope>
    <source>
        <tissue evidence="4">Leaves</tissue>
    </source>
</reference>
<feature type="region of interest" description="Disordered" evidence="1">
    <location>
        <begin position="27"/>
        <end position="64"/>
    </location>
</feature>
<dbReference type="PROSITE" id="PS50879">
    <property type="entry name" value="RNASE_H_1"/>
    <property type="match status" value="1"/>
</dbReference>
<dbReference type="Pfam" id="PF13456">
    <property type="entry name" value="RVT_3"/>
    <property type="match status" value="1"/>
</dbReference>
<keyword evidence="2" id="KW-1133">Transmembrane helix</keyword>
<evidence type="ECO:0000256" key="2">
    <source>
        <dbReference type="SAM" id="Phobius"/>
    </source>
</evidence>
<dbReference type="InterPro" id="IPR036397">
    <property type="entry name" value="RNaseH_sf"/>
</dbReference>
<evidence type="ECO:0000259" key="3">
    <source>
        <dbReference type="PROSITE" id="PS50879"/>
    </source>
</evidence>
<dbReference type="FunFam" id="3.30.420.10:FF:000076">
    <property type="entry name" value="RBR-type E3 ubiquitin transferase"/>
    <property type="match status" value="1"/>
</dbReference>
<feature type="transmembrane region" description="Helical" evidence="2">
    <location>
        <begin position="330"/>
        <end position="351"/>
    </location>
</feature>
<dbReference type="InterPro" id="IPR009027">
    <property type="entry name" value="Ribosomal_bL9/RNase_H1_N"/>
</dbReference>
<dbReference type="InterPro" id="IPR012337">
    <property type="entry name" value="RNaseH-like_sf"/>
</dbReference>
<dbReference type="PANTHER" id="PTHR46387:SF2">
    <property type="entry name" value="RIBONUCLEASE HI"/>
    <property type="match status" value="1"/>
</dbReference>
<evidence type="ECO:0000313" key="4">
    <source>
        <dbReference type="EMBL" id="KAF8753176.1"/>
    </source>
</evidence>
<dbReference type="CDD" id="cd09279">
    <property type="entry name" value="RNase_HI_like"/>
    <property type="match status" value="1"/>
</dbReference>
<proteinExistence type="predicted"/>
<dbReference type="SUPFAM" id="SSF55658">
    <property type="entry name" value="L9 N-domain-like"/>
    <property type="match status" value="1"/>
</dbReference>
<dbReference type="InterPro" id="IPR037056">
    <property type="entry name" value="RNase_H1_N_sf"/>
</dbReference>
<name>A0A835FFV8_9POAL</name>
<keyword evidence="2" id="KW-0472">Membrane</keyword>
<dbReference type="Gene3D" id="3.40.970.10">
    <property type="entry name" value="Ribonuclease H1, N-terminal domain"/>
    <property type="match status" value="1"/>
</dbReference>
<protein>
    <recommendedName>
        <fullName evidence="3">RNase H type-1 domain-containing protein</fullName>
    </recommendedName>
</protein>
<evidence type="ECO:0000313" key="5">
    <source>
        <dbReference type="Proteomes" id="UP000636709"/>
    </source>
</evidence>
<feature type="domain" description="RNase H type-1" evidence="3">
    <location>
        <begin position="186"/>
        <end position="322"/>
    </location>
</feature>
<keyword evidence="5" id="KW-1185">Reference proteome</keyword>
<organism evidence="4 5">
    <name type="scientific">Digitaria exilis</name>
    <dbReference type="NCBI Taxonomy" id="1010633"/>
    <lineage>
        <taxon>Eukaryota</taxon>
        <taxon>Viridiplantae</taxon>
        <taxon>Streptophyta</taxon>
        <taxon>Embryophyta</taxon>
        <taxon>Tracheophyta</taxon>
        <taxon>Spermatophyta</taxon>
        <taxon>Magnoliopsida</taxon>
        <taxon>Liliopsida</taxon>
        <taxon>Poales</taxon>
        <taxon>Poaceae</taxon>
        <taxon>PACMAD clade</taxon>
        <taxon>Panicoideae</taxon>
        <taxon>Panicodae</taxon>
        <taxon>Paniceae</taxon>
        <taxon>Anthephorinae</taxon>
        <taxon>Digitaria</taxon>
    </lineage>
</organism>
<dbReference type="SUPFAM" id="SSF53098">
    <property type="entry name" value="Ribonuclease H-like"/>
    <property type="match status" value="1"/>
</dbReference>
<accession>A0A835FFV8</accession>
<keyword evidence="2" id="KW-0812">Transmembrane</keyword>